<dbReference type="Gene3D" id="3.90.220.20">
    <property type="entry name" value="DNA methylase specificity domains"/>
    <property type="match status" value="2"/>
</dbReference>
<gene>
    <name evidence="5" type="ORF">IA74_022050</name>
</gene>
<evidence type="ECO:0000256" key="1">
    <source>
        <dbReference type="ARBA" id="ARBA00010923"/>
    </source>
</evidence>
<protein>
    <submittedName>
        <fullName evidence="5">Restriction endonuclease subunit S</fullName>
    </submittedName>
</protein>
<feature type="domain" description="Type I restriction modification DNA specificity" evidence="4">
    <location>
        <begin position="213"/>
        <end position="378"/>
    </location>
</feature>
<dbReference type="CDD" id="cd17273">
    <property type="entry name" value="RMtype1_S_EcoJA69PI-TRD1-CR1_like"/>
    <property type="match status" value="1"/>
</dbReference>
<dbReference type="Proteomes" id="UP000028294">
    <property type="component" value="Chromosome"/>
</dbReference>
<dbReference type="InterPro" id="IPR000055">
    <property type="entry name" value="Restrct_endonuc_typeI_TRD"/>
</dbReference>
<evidence type="ECO:0000313" key="6">
    <source>
        <dbReference type="Proteomes" id="UP000028294"/>
    </source>
</evidence>
<keyword evidence="5" id="KW-0378">Hydrolase</keyword>
<keyword evidence="3" id="KW-0238">DNA-binding</keyword>
<reference evidence="5 6" key="1">
    <citation type="submission" date="2019-03" db="EMBL/GenBank/DDBJ databases">
        <title>Complete genome assembly of MDR B. fragilis.</title>
        <authorList>
            <person name="Sydenham T.V."/>
            <person name="Hasman H."/>
            <person name="Justesen U.S."/>
        </authorList>
    </citation>
    <scope>NUCLEOTIDE SEQUENCE [LARGE SCALE GENOMIC DNA]</scope>
    <source>
        <strain evidence="5 6">DCMOUH0067B</strain>
    </source>
</reference>
<dbReference type="GO" id="GO:0004519">
    <property type="term" value="F:endonuclease activity"/>
    <property type="evidence" value="ECO:0007669"/>
    <property type="project" value="UniProtKB-KW"/>
</dbReference>
<feature type="domain" description="Type I restriction modification DNA specificity" evidence="4">
    <location>
        <begin position="23"/>
        <end position="195"/>
    </location>
</feature>
<dbReference type="Gene3D" id="1.10.287.1120">
    <property type="entry name" value="Bipartite methylase S protein"/>
    <property type="match status" value="1"/>
</dbReference>
<dbReference type="SUPFAM" id="SSF116734">
    <property type="entry name" value="DNA methylase specificity domain"/>
    <property type="match status" value="2"/>
</dbReference>
<sequence length="398" mass="45046">MADNNENKVLNVPHLRFPEFSGEWNKYTINDLATVVGGGTPDTTVKSYWGGDIQWFTPSEIGKNKYVDFSKRTITRDGLDNSSAKLLPLHTILLSSRATVGECSIASNECTTNQGFQSLIAKQCNIDFLYYLIQTKKKDLIRNACGSTFLEISANEIRKIKVAVPVQNEQEQIAKLLSLIDERIATQNKIIEDLKKLKSAISKQAFAQKPNGWNRLDTLFSKGKAGGTPTSTNKEYYNGEIPFLSINDITKQGKYVRYTENHLSRSGLENSSAWVVPEYSLIISMYASVGLVTINEVPITTSQAMFAMQLRDKDLLDYLYYYLSYFKYRHIHKYLETGTQSNINADIVRGIMIPTYGHSRNMKIASTLQGIDAKIDNELSVLKLFNRQKNYLLSQMFI</sequence>
<dbReference type="GO" id="GO:0003677">
    <property type="term" value="F:DNA binding"/>
    <property type="evidence" value="ECO:0007669"/>
    <property type="project" value="UniProtKB-KW"/>
</dbReference>
<organism evidence="5 6">
    <name type="scientific">Bacteroides fragilis</name>
    <dbReference type="NCBI Taxonomy" id="817"/>
    <lineage>
        <taxon>Bacteria</taxon>
        <taxon>Pseudomonadati</taxon>
        <taxon>Bacteroidota</taxon>
        <taxon>Bacteroidia</taxon>
        <taxon>Bacteroidales</taxon>
        <taxon>Bacteroidaceae</taxon>
        <taxon>Bacteroides</taxon>
    </lineage>
</organism>
<keyword evidence="2" id="KW-0680">Restriction system</keyword>
<dbReference type="RefSeq" id="WP_137569174.1">
    <property type="nucleotide sequence ID" value="NZ_CP036553.1"/>
</dbReference>
<dbReference type="Pfam" id="PF01420">
    <property type="entry name" value="Methylase_S"/>
    <property type="match status" value="2"/>
</dbReference>
<comment type="similarity">
    <text evidence="1">Belongs to the type-I restriction system S methylase family.</text>
</comment>
<evidence type="ECO:0000256" key="3">
    <source>
        <dbReference type="ARBA" id="ARBA00023125"/>
    </source>
</evidence>
<evidence type="ECO:0000256" key="2">
    <source>
        <dbReference type="ARBA" id="ARBA00022747"/>
    </source>
</evidence>
<dbReference type="PANTHER" id="PTHR30408:SF13">
    <property type="entry name" value="TYPE I RESTRICTION ENZYME HINDI SPECIFICITY SUBUNIT"/>
    <property type="match status" value="1"/>
</dbReference>
<dbReference type="AlphaFoldDB" id="A0AAP9D179"/>
<evidence type="ECO:0000313" key="5">
    <source>
        <dbReference type="EMBL" id="QCQ38564.1"/>
    </source>
</evidence>
<dbReference type="PANTHER" id="PTHR30408">
    <property type="entry name" value="TYPE-1 RESTRICTION ENZYME ECOKI SPECIFICITY PROTEIN"/>
    <property type="match status" value="1"/>
</dbReference>
<evidence type="ECO:0000259" key="4">
    <source>
        <dbReference type="Pfam" id="PF01420"/>
    </source>
</evidence>
<dbReference type="REBASE" id="313077">
    <property type="entry name" value="S1.Bfr67BORF22060P"/>
</dbReference>
<dbReference type="InterPro" id="IPR052021">
    <property type="entry name" value="Type-I_RS_S_subunit"/>
</dbReference>
<name>A0AAP9D179_BACFG</name>
<dbReference type="GO" id="GO:0009307">
    <property type="term" value="P:DNA restriction-modification system"/>
    <property type="evidence" value="ECO:0007669"/>
    <property type="project" value="UniProtKB-KW"/>
</dbReference>
<proteinExistence type="inferred from homology"/>
<keyword evidence="5" id="KW-0255">Endonuclease</keyword>
<keyword evidence="5" id="KW-0540">Nuclease</keyword>
<dbReference type="InterPro" id="IPR044946">
    <property type="entry name" value="Restrct_endonuc_typeI_TRD_sf"/>
</dbReference>
<dbReference type="EMBL" id="CP036553">
    <property type="protein sequence ID" value="QCQ38564.1"/>
    <property type="molecule type" value="Genomic_DNA"/>
</dbReference>
<accession>A0AAP9D179</accession>